<feature type="region of interest" description="Disordered" evidence="1">
    <location>
        <begin position="1"/>
        <end position="30"/>
    </location>
</feature>
<reference evidence="2 3" key="1">
    <citation type="submission" date="2016-10" db="EMBL/GenBank/DDBJ databases">
        <authorList>
            <person name="de Groot N.N."/>
        </authorList>
    </citation>
    <scope>NUCLEOTIDE SEQUENCE [LARGE SCALE GENOMIC DNA]</scope>
    <source>
        <strain evidence="2 3">CPCC 201354</strain>
    </source>
</reference>
<evidence type="ECO:0000313" key="3">
    <source>
        <dbReference type="Proteomes" id="UP000198923"/>
    </source>
</evidence>
<feature type="compositionally biased region" description="Basic and acidic residues" evidence="1">
    <location>
        <begin position="21"/>
        <end position="30"/>
    </location>
</feature>
<dbReference type="Proteomes" id="UP000198923">
    <property type="component" value="Unassembled WGS sequence"/>
</dbReference>
<dbReference type="STRING" id="504805.SAMN05421505_101280"/>
<dbReference type="EMBL" id="FNCN01000001">
    <property type="protein sequence ID" value="SDG06445.1"/>
    <property type="molecule type" value="Genomic_DNA"/>
</dbReference>
<name>A0A1G7R6X4_9ACTN</name>
<protein>
    <recommendedName>
        <fullName evidence="4">SWIM zinc finger family protein</fullName>
    </recommendedName>
</protein>
<accession>A0A1G7R6X4</accession>
<evidence type="ECO:0000256" key="1">
    <source>
        <dbReference type="SAM" id="MobiDB-lite"/>
    </source>
</evidence>
<proteinExistence type="predicted"/>
<evidence type="ECO:0008006" key="4">
    <source>
        <dbReference type="Google" id="ProtNLM"/>
    </source>
</evidence>
<dbReference type="AlphaFoldDB" id="A0A1G7R6X4"/>
<evidence type="ECO:0000313" key="2">
    <source>
        <dbReference type="EMBL" id="SDG06445.1"/>
    </source>
</evidence>
<organism evidence="2 3">
    <name type="scientific">Sinosporangium album</name>
    <dbReference type="NCBI Taxonomy" id="504805"/>
    <lineage>
        <taxon>Bacteria</taxon>
        <taxon>Bacillati</taxon>
        <taxon>Actinomycetota</taxon>
        <taxon>Actinomycetes</taxon>
        <taxon>Streptosporangiales</taxon>
        <taxon>Streptosporangiaceae</taxon>
        <taxon>Sinosporangium</taxon>
    </lineage>
</organism>
<gene>
    <name evidence="2" type="ORF">SAMN05421505_101280</name>
</gene>
<keyword evidence="3" id="KW-1185">Reference proteome</keyword>
<sequence>MRQVIEDSTAAGRDGAGGRDASARRAEQREQRVSTGLLELERWLTDQIRQGIAGTKAAGHAHWDDVARRLVDAQAPGVAGAVARLGATLSGEDWPGRLLGEYGLLYLLTAAYRGRAGLPADLVRTVRSRIGFPVTREEVLAGAGVRDVWDVLGLRDEEQDRLIARRVWLRGRRTGRSALVLSFAPPGRPLDATLATGTAVDADLAFYAGAVPLRALVAARHAAPYAFTGPPPGTGPAAALGEVAAALAGDPWLESWPLVLSGVVPTRDGGADVRDGGADAGEAGWMLADASGEGLALHPGAGAPWTLVATSGGAPVTVAAEWTPWGLVPLTTWDEDGRTVVV</sequence>